<protein>
    <submittedName>
        <fullName evidence="3">Uncharacterized protein</fullName>
    </submittedName>
</protein>
<dbReference type="VEuPathDB" id="FungiDB:PV07_11156"/>
<dbReference type="HOGENOM" id="CLU_573684_0_0_1"/>
<keyword evidence="4" id="KW-1185">Reference proteome</keyword>
<dbReference type="STRING" id="569365.A0A0D2BV40"/>
<name>A0A0D2BV40_9EURO</name>
<dbReference type="RefSeq" id="XP_016243124.1">
    <property type="nucleotide sequence ID" value="XM_016398562.1"/>
</dbReference>
<keyword evidence="1" id="KW-0175">Coiled coil</keyword>
<dbReference type="EMBL" id="KN847046">
    <property type="protein sequence ID" value="KIW22908.1"/>
    <property type="molecule type" value="Genomic_DNA"/>
</dbReference>
<accession>A0A0D2BV40</accession>
<dbReference type="AlphaFoldDB" id="A0A0D2BV40"/>
<proteinExistence type="predicted"/>
<dbReference type="Proteomes" id="UP000054466">
    <property type="component" value="Unassembled WGS sequence"/>
</dbReference>
<feature type="compositionally biased region" description="Polar residues" evidence="2">
    <location>
        <begin position="12"/>
        <end position="26"/>
    </location>
</feature>
<dbReference type="GeneID" id="27350350"/>
<evidence type="ECO:0000313" key="3">
    <source>
        <dbReference type="EMBL" id="KIW22908.1"/>
    </source>
</evidence>
<evidence type="ECO:0000256" key="2">
    <source>
        <dbReference type="SAM" id="MobiDB-lite"/>
    </source>
</evidence>
<reference evidence="3 4" key="1">
    <citation type="submission" date="2015-01" db="EMBL/GenBank/DDBJ databases">
        <title>The Genome Sequence of Cladophialophora immunda CBS83496.</title>
        <authorList>
            <consortium name="The Broad Institute Genomics Platform"/>
            <person name="Cuomo C."/>
            <person name="de Hoog S."/>
            <person name="Gorbushina A."/>
            <person name="Stielow B."/>
            <person name="Teixiera M."/>
            <person name="Abouelleil A."/>
            <person name="Chapman S.B."/>
            <person name="Priest M."/>
            <person name="Young S.K."/>
            <person name="Wortman J."/>
            <person name="Nusbaum C."/>
            <person name="Birren B."/>
        </authorList>
    </citation>
    <scope>NUCLEOTIDE SEQUENCE [LARGE SCALE GENOMIC DNA]</scope>
    <source>
        <strain evidence="3 4">CBS 83496</strain>
    </source>
</reference>
<dbReference type="OrthoDB" id="1699231at2759"/>
<organism evidence="3 4">
    <name type="scientific">Cladophialophora immunda</name>
    <dbReference type="NCBI Taxonomy" id="569365"/>
    <lineage>
        <taxon>Eukaryota</taxon>
        <taxon>Fungi</taxon>
        <taxon>Dikarya</taxon>
        <taxon>Ascomycota</taxon>
        <taxon>Pezizomycotina</taxon>
        <taxon>Eurotiomycetes</taxon>
        <taxon>Chaetothyriomycetidae</taxon>
        <taxon>Chaetothyriales</taxon>
        <taxon>Herpotrichiellaceae</taxon>
        <taxon>Cladophialophora</taxon>
    </lineage>
</organism>
<evidence type="ECO:0000256" key="1">
    <source>
        <dbReference type="SAM" id="Coils"/>
    </source>
</evidence>
<feature type="coiled-coil region" evidence="1">
    <location>
        <begin position="196"/>
        <end position="223"/>
    </location>
</feature>
<sequence length="462" mass="51217">MTPLQAWVDTTPVRNHTSEGSKSAGNRSLLEGWVHDKFKEQTPLTENGSATCQFFHGPEGWDSSCRGSRSTTIPSTDGELRAAIRALKSSTRTIERRTRILRAQGAQLKQLEDVETAIDARKARQEQYLDQKHAAEVQHVKFANEQLFEALRSALRAEFERITKEVRSTAAVVTELLNSDDRALSELNDLSSSSAKEGCQIDLEALTDRVNKLTRALQYFRTQTVKDRLDLTYLESLSNAEDVSDGTLDTVQEDLDSLYSEIDDVVGMVVAQEHGNTLHAALQDVRRVRKQDERRLNQRVDGQLCSLTDAVVHLAKRLESLQSRRLNLHDLDFQLKHLEPSTRSNTKPIVDQAGAESKDIIDPAAKALIHHLGITAGSGDRKTSETAAITGQLHDLSLSLDCQSAGNVLRILQLSDQAAAMRGAAVQRTSDALAPHHSYELDVRELEEMIAAAKTETERGIT</sequence>
<feature type="region of interest" description="Disordered" evidence="2">
    <location>
        <begin position="1"/>
        <end position="27"/>
    </location>
</feature>
<evidence type="ECO:0000313" key="4">
    <source>
        <dbReference type="Proteomes" id="UP000054466"/>
    </source>
</evidence>
<gene>
    <name evidence="3" type="ORF">PV07_11156</name>
</gene>